<gene>
    <name evidence="2" type="ORF">AUK42_05515</name>
    <name evidence="5" type="ORF">CO097_02005</name>
    <name evidence="4" type="ORF">COZ07_02445</name>
    <name evidence="3" type="ORF">COZ58_06495</name>
</gene>
<dbReference type="Proteomes" id="UP000231493">
    <property type="component" value="Unassembled WGS sequence"/>
</dbReference>
<evidence type="ECO:0000313" key="3">
    <source>
        <dbReference type="EMBL" id="PIX33723.1"/>
    </source>
</evidence>
<evidence type="ECO:0000313" key="2">
    <source>
        <dbReference type="EMBL" id="OIP69169.1"/>
    </source>
</evidence>
<evidence type="ECO:0000313" key="8">
    <source>
        <dbReference type="Proteomes" id="UP000230646"/>
    </source>
</evidence>
<reference evidence="7 8" key="3">
    <citation type="submission" date="2017-09" db="EMBL/GenBank/DDBJ databases">
        <title>Depth-based differentiation of microbial function through sediment-hosted aquifers and enrichment of novel symbionts in the deep terrestrial subsurface.</title>
        <authorList>
            <person name="Probst A.J."/>
            <person name="Ladd B."/>
            <person name="Jarett J.K."/>
            <person name="Geller-Mcgrath D.E."/>
            <person name="Sieber C.M."/>
            <person name="Emerson J.B."/>
            <person name="Anantharaman K."/>
            <person name="Thomas B.C."/>
            <person name="Malmstrom R."/>
            <person name="Stieglmeier M."/>
            <person name="Klingl A."/>
            <person name="Woyke T."/>
            <person name="Ryan C.M."/>
            <person name="Banfield J.F."/>
        </authorList>
    </citation>
    <scope>NUCLEOTIDE SEQUENCE [LARGE SCALE GENOMIC DNA]</scope>
    <source>
        <strain evidence="4">CG_4_10_14_3_um_filter_34_13</strain>
        <strain evidence="5">CG_4_9_14_3_um_filter_33_16</strain>
    </source>
</reference>
<dbReference type="GO" id="GO:0016787">
    <property type="term" value="F:hydrolase activity"/>
    <property type="evidence" value="ECO:0007669"/>
    <property type="project" value="UniProtKB-KW"/>
</dbReference>
<feature type="chain" id="PRO_5044375484" evidence="1">
    <location>
        <begin position="21"/>
        <end position="244"/>
    </location>
</feature>
<evidence type="ECO:0000313" key="5">
    <source>
        <dbReference type="EMBL" id="PJB57558.1"/>
    </source>
</evidence>
<dbReference type="PANTHER" id="PTHR43546">
    <property type="entry name" value="UPF0173 METAL-DEPENDENT HYDROLASE MJ1163-RELATED"/>
    <property type="match status" value="1"/>
</dbReference>
<evidence type="ECO:0000256" key="1">
    <source>
        <dbReference type="SAM" id="SignalP"/>
    </source>
</evidence>
<evidence type="ECO:0000313" key="4">
    <source>
        <dbReference type="EMBL" id="PIY33373.1"/>
    </source>
</evidence>
<reference evidence="2 6" key="1">
    <citation type="journal article" date="2016" name="Environ. Microbiol.">
        <title>Genomic resolution of a cold subsurface aquifer community provides metabolic insights for novel microbes adapted to high CO concentrations.</title>
        <authorList>
            <person name="Probst A.J."/>
            <person name="Castelle C.J."/>
            <person name="Singh A."/>
            <person name="Brown C.T."/>
            <person name="Anantharaman K."/>
            <person name="Sharon I."/>
            <person name="Hug L.A."/>
            <person name="Burstein D."/>
            <person name="Emerson J.B."/>
            <person name="Thomas B.C."/>
            <person name="Banfield J.F."/>
        </authorList>
    </citation>
    <scope>NUCLEOTIDE SEQUENCE [LARGE SCALE GENOMIC DNA]</scope>
    <source>
        <strain evidence="2">CG2_30_33_13</strain>
    </source>
</reference>
<dbReference type="AlphaFoldDB" id="A0A1J5G914"/>
<dbReference type="Proteomes" id="UP000228560">
    <property type="component" value="Unassembled WGS sequence"/>
</dbReference>
<keyword evidence="2" id="KW-0378">Hydrolase</keyword>
<accession>A0A2M8CET0</accession>
<dbReference type="InterPro" id="IPR036866">
    <property type="entry name" value="RibonucZ/Hydroxyglut_hydro"/>
</dbReference>
<dbReference type="STRING" id="1805029.AUK42_05515"/>
<accession>A0A2M7K6G1</accession>
<dbReference type="EMBL" id="PFIP01000131">
    <property type="protein sequence ID" value="PIX33723.1"/>
    <property type="molecule type" value="Genomic_DNA"/>
</dbReference>
<reference evidence="3" key="2">
    <citation type="submission" date="2017-09" db="EMBL/GenBank/DDBJ databases">
        <title>Depth-based differentiation of microbial function through sediment-hosted aquifers and enrichment of novel symbionts in the deep terrestrial subsurface.</title>
        <authorList>
            <person name="Probst A.J."/>
            <person name="Ladd B."/>
            <person name="Jarett J.K."/>
            <person name="Geller-Mcgrath D.E."/>
            <person name="Sieber C.M.K."/>
            <person name="Emerson J.B."/>
            <person name="Anantharaman K."/>
            <person name="Thomas B.C."/>
            <person name="Malmstrom R."/>
            <person name="Stieglmeier M."/>
            <person name="Klingl A."/>
            <person name="Woyke T."/>
            <person name="Ryan C.M."/>
            <person name="Banfield J.F."/>
        </authorList>
    </citation>
    <scope>NUCLEOTIDE SEQUENCE</scope>
    <source>
        <strain evidence="3">CG_4_8_14_3_um_filter_34_18</strain>
    </source>
</reference>
<dbReference type="PANTHER" id="PTHR43546:SF3">
    <property type="entry name" value="UPF0173 METAL-DEPENDENT HYDROLASE MJ1163"/>
    <property type="match status" value="1"/>
</dbReference>
<dbReference type="EMBL" id="MNYY01000107">
    <property type="protein sequence ID" value="OIP69169.1"/>
    <property type="molecule type" value="Genomic_DNA"/>
</dbReference>
<evidence type="ECO:0000313" key="7">
    <source>
        <dbReference type="Proteomes" id="UP000228560"/>
    </source>
</evidence>
<dbReference type="SUPFAM" id="SSF56281">
    <property type="entry name" value="Metallo-hydrolase/oxidoreductase"/>
    <property type="match status" value="1"/>
</dbReference>
<dbReference type="InterPro" id="IPR050114">
    <property type="entry name" value="UPF0173_UPF0282_UlaG_hydrolase"/>
</dbReference>
<dbReference type="EMBL" id="PFKO01000087">
    <property type="protein sequence ID" value="PIY33373.1"/>
    <property type="molecule type" value="Genomic_DNA"/>
</dbReference>
<accession>A0A1J5G914</accession>
<dbReference type="Proteomes" id="UP000230646">
    <property type="component" value="Unassembled WGS sequence"/>
</dbReference>
<proteinExistence type="predicted"/>
<dbReference type="Proteomes" id="UP000182763">
    <property type="component" value="Unassembled WGS sequence"/>
</dbReference>
<dbReference type="Gene3D" id="3.60.15.10">
    <property type="entry name" value="Ribonuclease Z/Hydroxyacylglutathione hydrolase-like"/>
    <property type="match status" value="1"/>
</dbReference>
<dbReference type="Pfam" id="PF13483">
    <property type="entry name" value="Lactamase_B_3"/>
    <property type="match status" value="1"/>
</dbReference>
<feature type="signal peptide" evidence="1">
    <location>
        <begin position="1"/>
        <end position="20"/>
    </location>
</feature>
<sequence>MFKFILLILFFMGMASSANAQTQFETDIITTSAGDLKITFIGHGSLIFTFNGKVIHIDPYGELADYSILPKADIILITHEHSDHFDLAVIKMLRTNKTELVLTETCAQKISGGMVMKNGGVQTVQGIKIEAVPAYNIIHKRDNGQPFHPQGVGNGYILTFGDKRIYVAGDTENIPEMKTIQGVDVAFLPMNLPYTMTPGMVADAAKVLKPKILYPYHYGDTDTSKLVELLKDEQEIEVRIRKMS</sequence>
<accession>A0A2M7PRU3</accession>
<comment type="caution">
    <text evidence="2">The sequence shown here is derived from an EMBL/GenBank/DDBJ whole genome shotgun (WGS) entry which is preliminary data.</text>
</comment>
<organism evidence="2 6">
    <name type="scientific">Candidatus Infernicultor aquiphilus</name>
    <dbReference type="NCBI Taxonomy" id="1805029"/>
    <lineage>
        <taxon>Bacteria</taxon>
        <taxon>Pseudomonadati</taxon>
        <taxon>Atribacterota</taxon>
        <taxon>Candidatus Phoenicimicrobiia</taxon>
        <taxon>Candidatus Pheonicimicrobiales</taxon>
        <taxon>Candidatus Phoenicimicrobiaceae</taxon>
        <taxon>Candidatus Infernicultor</taxon>
    </lineage>
</organism>
<dbReference type="RefSeq" id="WP_406607013.1">
    <property type="nucleotide sequence ID" value="NZ_PFKO01000087.1"/>
</dbReference>
<protein>
    <submittedName>
        <fullName evidence="2">Metal-dependent hydrolase</fullName>
    </submittedName>
</protein>
<evidence type="ECO:0000313" key="6">
    <source>
        <dbReference type="Proteomes" id="UP000182763"/>
    </source>
</evidence>
<keyword evidence="1" id="KW-0732">Signal</keyword>
<name>A0A1J5G914_9BACT</name>
<dbReference type="EMBL" id="PFTV01000048">
    <property type="protein sequence ID" value="PJB57558.1"/>
    <property type="molecule type" value="Genomic_DNA"/>
</dbReference>